<evidence type="ECO:0000256" key="1">
    <source>
        <dbReference type="SAM" id="MobiDB-lite"/>
    </source>
</evidence>
<sequence>MASSPTHVSESVFEDEPQGIALDLQSLRRDVLARLDVIQSRQLEMCRNEIALLSLIRTFQTTSTAELQAIRNKLDQLCNFLGYFGDSVQVVQVDDDSTSSHQASMDSPSYLNSSPQRPSSVRDMGSLPAVIGLGALPSHLNSSPQRPYIHDMESLPVVIGPGTPLSHSNGSPQHPSSICDMFTLPVVMGFGTPAASQASRNSSPGPAHHVSSPGQQIWSDPDFSPDMVTQRPGGLDLAAAYQRSARNPTPHSDVSD</sequence>
<proteinExistence type="predicted"/>
<reference evidence="2 3" key="1">
    <citation type="journal article" date="2019" name="Nat. Ecol. Evol.">
        <title>Megaphylogeny resolves global patterns of mushroom evolution.</title>
        <authorList>
            <person name="Varga T."/>
            <person name="Krizsan K."/>
            <person name="Foldi C."/>
            <person name="Dima B."/>
            <person name="Sanchez-Garcia M."/>
            <person name="Sanchez-Ramirez S."/>
            <person name="Szollosi G.J."/>
            <person name="Szarkandi J.G."/>
            <person name="Papp V."/>
            <person name="Albert L."/>
            <person name="Andreopoulos W."/>
            <person name="Angelini C."/>
            <person name="Antonin V."/>
            <person name="Barry K.W."/>
            <person name="Bougher N.L."/>
            <person name="Buchanan P."/>
            <person name="Buyck B."/>
            <person name="Bense V."/>
            <person name="Catcheside P."/>
            <person name="Chovatia M."/>
            <person name="Cooper J."/>
            <person name="Damon W."/>
            <person name="Desjardin D."/>
            <person name="Finy P."/>
            <person name="Geml J."/>
            <person name="Haridas S."/>
            <person name="Hughes K."/>
            <person name="Justo A."/>
            <person name="Karasinski D."/>
            <person name="Kautmanova I."/>
            <person name="Kiss B."/>
            <person name="Kocsube S."/>
            <person name="Kotiranta H."/>
            <person name="LaButti K.M."/>
            <person name="Lechner B.E."/>
            <person name="Liimatainen K."/>
            <person name="Lipzen A."/>
            <person name="Lukacs Z."/>
            <person name="Mihaltcheva S."/>
            <person name="Morgado L.N."/>
            <person name="Niskanen T."/>
            <person name="Noordeloos M.E."/>
            <person name="Ohm R.A."/>
            <person name="Ortiz-Santana B."/>
            <person name="Ovrebo C."/>
            <person name="Racz N."/>
            <person name="Riley R."/>
            <person name="Savchenko A."/>
            <person name="Shiryaev A."/>
            <person name="Soop K."/>
            <person name="Spirin V."/>
            <person name="Szebenyi C."/>
            <person name="Tomsovsky M."/>
            <person name="Tulloss R.E."/>
            <person name="Uehling J."/>
            <person name="Grigoriev I.V."/>
            <person name="Vagvolgyi C."/>
            <person name="Papp T."/>
            <person name="Martin F.M."/>
            <person name="Miettinen O."/>
            <person name="Hibbett D.S."/>
            <person name="Nagy L.G."/>
        </authorList>
    </citation>
    <scope>NUCLEOTIDE SEQUENCE [LARGE SCALE GENOMIC DNA]</scope>
    <source>
        <strain evidence="2 3">CBS 962.96</strain>
    </source>
</reference>
<evidence type="ECO:0000313" key="2">
    <source>
        <dbReference type="EMBL" id="THU78468.1"/>
    </source>
</evidence>
<evidence type="ECO:0000313" key="3">
    <source>
        <dbReference type="Proteomes" id="UP000297245"/>
    </source>
</evidence>
<keyword evidence="3" id="KW-1185">Reference proteome</keyword>
<name>A0A4S8KSU8_DENBC</name>
<feature type="region of interest" description="Disordered" evidence="1">
    <location>
        <begin position="194"/>
        <end position="256"/>
    </location>
</feature>
<dbReference type="Proteomes" id="UP000297245">
    <property type="component" value="Unassembled WGS sequence"/>
</dbReference>
<feature type="compositionally biased region" description="Polar residues" evidence="1">
    <location>
        <begin position="244"/>
        <end position="256"/>
    </location>
</feature>
<protein>
    <submittedName>
        <fullName evidence="2">Uncharacterized protein</fullName>
    </submittedName>
</protein>
<accession>A0A4S8KSU8</accession>
<organism evidence="2 3">
    <name type="scientific">Dendrothele bispora (strain CBS 962.96)</name>
    <dbReference type="NCBI Taxonomy" id="1314807"/>
    <lineage>
        <taxon>Eukaryota</taxon>
        <taxon>Fungi</taxon>
        <taxon>Dikarya</taxon>
        <taxon>Basidiomycota</taxon>
        <taxon>Agaricomycotina</taxon>
        <taxon>Agaricomycetes</taxon>
        <taxon>Agaricomycetidae</taxon>
        <taxon>Agaricales</taxon>
        <taxon>Agaricales incertae sedis</taxon>
        <taxon>Dendrothele</taxon>
    </lineage>
</organism>
<gene>
    <name evidence="2" type="ORF">K435DRAFT_876600</name>
</gene>
<feature type="compositionally biased region" description="Polar residues" evidence="1">
    <location>
        <begin position="194"/>
        <end position="204"/>
    </location>
</feature>
<feature type="region of interest" description="Disordered" evidence="1">
    <location>
        <begin position="95"/>
        <end position="124"/>
    </location>
</feature>
<feature type="compositionally biased region" description="Polar residues" evidence="1">
    <location>
        <begin position="101"/>
        <end position="119"/>
    </location>
</feature>
<dbReference type="AlphaFoldDB" id="A0A4S8KSU8"/>
<dbReference type="EMBL" id="ML180186">
    <property type="protein sequence ID" value="THU78468.1"/>
    <property type="molecule type" value="Genomic_DNA"/>
</dbReference>